<keyword evidence="3" id="KW-1133">Transmembrane helix</keyword>
<feature type="region of interest" description="Disordered" evidence="2">
    <location>
        <begin position="1"/>
        <end position="96"/>
    </location>
</feature>
<proteinExistence type="inferred from homology"/>
<comment type="similarity">
    <text evidence="1">Belongs to the pectinacetylesterase family. Notum subfamily.</text>
</comment>
<keyword evidence="3" id="KW-0812">Transmembrane</keyword>
<protein>
    <submittedName>
        <fullName evidence="5">Pectin acetylesterase 11-like</fullName>
    </submittedName>
</protein>
<dbReference type="AlphaFoldDB" id="A0A6P4ZJS9"/>
<keyword evidence="3" id="KW-0472">Membrane</keyword>
<evidence type="ECO:0000256" key="1">
    <source>
        <dbReference type="ARBA" id="ARBA00010213"/>
    </source>
</evidence>
<evidence type="ECO:0000313" key="5">
    <source>
        <dbReference type="RefSeq" id="XP_019629886.1"/>
    </source>
</evidence>
<dbReference type="KEGG" id="bbel:109474119"/>
<dbReference type="OrthoDB" id="2015280at2759"/>
<gene>
    <name evidence="5" type="primary">LOC109474119</name>
</gene>
<dbReference type="GeneID" id="109474119"/>
<dbReference type="PANTHER" id="PTHR21562:SF67">
    <property type="entry name" value="PECTIN ACETYLESTERASE"/>
    <property type="match status" value="1"/>
</dbReference>
<accession>A0A6P4ZJS9</accession>
<organism evidence="4 5">
    <name type="scientific">Branchiostoma belcheri</name>
    <name type="common">Amphioxus</name>
    <dbReference type="NCBI Taxonomy" id="7741"/>
    <lineage>
        <taxon>Eukaryota</taxon>
        <taxon>Metazoa</taxon>
        <taxon>Chordata</taxon>
        <taxon>Cephalochordata</taxon>
        <taxon>Leptocardii</taxon>
        <taxon>Amphioxiformes</taxon>
        <taxon>Branchiostomatidae</taxon>
        <taxon>Branchiostoma</taxon>
    </lineage>
</organism>
<sequence length="505" mass="55461">MDRSGYLMDDLAGTPPPSPFYEPRDSNSRPGVPVPDLWEVEDTPDPDFSSARVLLPPERGEIGGEGASNDPERESLRAELSSEGIAPSVPDEAPTSRRWRAELDRKGKNCPCSTTQICLVVCLVVVLCVVISVVTWLYMTGRLFGRKGIFSNKDTGEAQLYLLGQDRAERTKAYCLDGSRPGYYFIPGTGSGRNKWRVHLDGGGSCDDLAECYSRSLTDNGSTRRLRTRDTFGGFLSSNQDENPDFFNWNLVYIHYCDGACFTSNRPDPVTQKGKTLYFRGQAILDAVLDEVNDVRGMSNATTVILSGNSAGGIAVYRQADHVRSKLPRTVRYMALPSSGLMVWDMDDKAAEAFKRRAAMHGMLDGPDHPACLQAFPGDPWKCLLPQFAAPYVTSAMFVLNAAYDSWALNNILRLDCKPRRCSGSDQRALLRYQAEVIGVTASLGSGQGAFIPSCDDHSIIGTPDYSQIKIGGKTAAGAFSDWFFRRTVNSSRYIDGMTCCNPTC</sequence>
<dbReference type="RefSeq" id="XP_019629886.1">
    <property type="nucleotide sequence ID" value="XM_019774327.1"/>
</dbReference>
<dbReference type="Proteomes" id="UP000515135">
    <property type="component" value="Unplaced"/>
</dbReference>
<dbReference type="GO" id="GO:0016787">
    <property type="term" value="F:hydrolase activity"/>
    <property type="evidence" value="ECO:0007669"/>
    <property type="project" value="InterPro"/>
</dbReference>
<evidence type="ECO:0000313" key="4">
    <source>
        <dbReference type="Proteomes" id="UP000515135"/>
    </source>
</evidence>
<evidence type="ECO:0000256" key="2">
    <source>
        <dbReference type="SAM" id="MobiDB-lite"/>
    </source>
</evidence>
<keyword evidence="4" id="KW-1185">Reference proteome</keyword>
<evidence type="ECO:0000256" key="3">
    <source>
        <dbReference type="SAM" id="Phobius"/>
    </source>
</evidence>
<dbReference type="InterPro" id="IPR004963">
    <property type="entry name" value="PAE/NOTUM"/>
</dbReference>
<dbReference type="PANTHER" id="PTHR21562">
    <property type="entry name" value="NOTUM-RELATED"/>
    <property type="match status" value="1"/>
</dbReference>
<name>A0A6P4ZJS9_BRABE</name>
<feature type="transmembrane region" description="Helical" evidence="3">
    <location>
        <begin position="114"/>
        <end position="138"/>
    </location>
</feature>
<dbReference type="Pfam" id="PF03283">
    <property type="entry name" value="PAE"/>
    <property type="match status" value="1"/>
</dbReference>
<reference evidence="5" key="1">
    <citation type="submission" date="2025-08" db="UniProtKB">
        <authorList>
            <consortium name="RefSeq"/>
        </authorList>
    </citation>
    <scope>IDENTIFICATION</scope>
    <source>
        <tissue evidence="5">Gonad</tissue>
    </source>
</reference>